<dbReference type="EMBL" id="CAVMJV010000191">
    <property type="protein sequence ID" value="CAK5123205.1"/>
    <property type="molecule type" value="Genomic_DNA"/>
</dbReference>
<protein>
    <submittedName>
        <fullName evidence="1">Uncharacterized protein</fullName>
    </submittedName>
</protein>
<accession>A0ACB1B566</accession>
<proteinExistence type="predicted"/>
<organism evidence="1 2">
    <name type="scientific">Meloidogyne enterolobii</name>
    <name type="common">Root-knot nematode worm</name>
    <name type="synonym">Meloidogyne mayaguensis</name>
    <dbReference type="NCBI Taxonomy" id="390850"/>
    <lineage>
        <taxon>Eukaryota</taxon>
        <taxon>Metazoa</taxon>
        <taxon>Ecdysozoa</taxon>
        <taxon>Nematoda</taxon>
        <taxon>Chromadorea</taxon>
        <taxon>Rhabditida</taxon>
        <taxon>Tylenchina</taxon>
        <taxon>Tylenchomorpha</taxon>
        <taxon>Tylenchoidea</taxon>
        <taxon>Meloidogynidae</taxon>
        <taxon>Meloidogyninae</taxon>
        <taxon>Meloidogyne</taxon>
    </lineage>
</organism>
<evidence type="ECO:0000313" key="2">
    <source>
        <dbReference type="Proteomes" id="UP001497535"/>
    </source>
</evidence>
<name>A0ACB1B566_MELEN</name>
<sequence>MCTVLLSFGLFAFAETGLRERLAISLSACIRTRPCPKDGGCLHRYKSNLNPLVILPCVIFLLINGYQLVYLGALIHNYDQFQWDTWINEFKLFGHLLGLIMLLICILFDYSGIIKNAKQEKMQYKKE</sequence>
<reference evidence="1" key="1">
    <citation type="submission" date="2023-11" db="EMBL/GenBank/DDBJ databases">
        <authorList>
            <person name="Poullet M."/>
        </authorList>
    </citation>
    <scope>NUCLEOTIDE SEQUENCE</scope>
    <source>
        <strain evidence="1">E1834</strain>
    </source>
</reference>
<evidence type="ECO:0000313" key="1">
    <source>
        <dbReference type="EMBL" id="CAK5123205.1"/>
    </source>
</evidence>
<keyword evidence="2" id="KW-1185">Reference proteome</keyword>
<dbReference type="Proteomes" id="UP001497535">
    <property type="component" value="Unassembled WGS sequence"/>
</dbReference>
<gene>
    <name evidence="1" type="ORF">MENTE1834_LOCUS47427</name>
</gene>
<comment type="caution">
    <text evidence="1">The sequence shown here is derived from an EMBL/GenBank/DDBJ whole genome shotgun (WGS) entry which is preliminary data.</text>
</comment>